<proteinExistence type="predicted"/>
<gene>
    <name evidence="1" type="ORF">RGQ30_20280</name>
</gene>
<sequence length="162" mass="18390">MAVKTAVNKPYSEEPRISAHDMVESLAQEGFRPELDDDGDIKFKWEGRVYYLRFDDNDPTFIRLCAINIAPQLEVFEQAYRYCNAVNTDIKVAKAFCVDRQSKPIVWVTAECRYQHTTEFAIHLLDLLSGVRAGVNHFREVLEAADGLPEPAAELPSSILLN</sequence>
<protein>
    <recommendedName>
        <fullName evidence="3">Sensory transduction regulator</fullName>
    </recommendedName>
</protein>
<dbReference type="InterPro" id="IPR019660">
    <property type="entry name" value="Put_sensory_transdc_reg_YbjN"/>
</dbReference>
<dbReference type="AlphaFoldDB" id="A0AA86JL26"/>
<dbReference type="KEGG" id="lto:RGQ30_20280"/>
<evidence type="ECO:0000313" key="1">
    <source>
        <dbReference type="EMBL" id="BET26527.1"/>
    </source>
</evidence>
<keyword evidence="2" id="KW-1185">Reference proteome</keyword>
<name>A0AA86JL26_9BURK</name>
<evidence type="ECO:0008006" key="3">
    <source>
        <dbReference type="Google" id="ProtNLM"/>
    </source>
</evidence>
<dbReference type="RefSeq" id="WP_338284383.1">
    <property type="nucleotide sequence ID" value="NZ_AP028947.1"/>
</dbReference>
<organism evidence="1 2">
    <name type="scientific">Limnobacter thiooxidans</name>
    <dbReference type="NCBI Taxonomy" id="131080"/>
    <lineage>
        <taxon>Bacteria</taxon>
        <taxon>Pseudomonadati</taxon>
        <taxon>Pseudomonadota</taxon>
        <taxon>Betaproteobacteria</taxon>
        <taxon>Burkholderiales</taxon>
        <taxon>Burkholderiaceae</taxon>
        <taxon>Limnobacter</taxon>
    </lineage>
</organism>
<dbReference type="Pfam" id="PF10722">
    <property type="entry name" value="YbjN"/>
    <property type="match status" value="1"/>
</dbReference>
<dbReference type="Proteomes" id="UP001329151">
    <property type="component" value="Chromosome"/>
</dbReference>
<evidence type="ECO:0000313" key="2">
    <source>
        <dbReference type="Proteomes" id="UP001329151"/>
    </source>
</evidence>
<accession>A0AA86JL26</accession>
<reference evidence="1 2" key="1">
    <citation type="submission" date="2023-10" db="EMBL/GenBank/DDBJ databases">
        <title>Complete Genome Sequence of Limnobacter thiooxidans CS-K2T, Isolated from freshwater lake sediments in Bavaria, Germany.</title>
        <authorList>
            <person name="Naruki M."/>
            <person name="Watanabe A."/>
            <person name="Warashina T."/>
            <person name="Morita T."/>
            <person name="Arakawa K."/>
        </authorList>
    </citation>
    <scope>NUCLEOTIDE SEQUENCE [LARGE SCALE GENOMIC DNA]</scope>
    <source>
        <strain evidence="1 2">CS-K2</strain>
    </source>
</reference>
<dbReference type="EMBL" id="AP028947">
    <property type="protein sequence ID" value="BET26527.1"/>
    <property type="molecule type" value="Genomic_DNA"/>
</dbReference>